<accession>A0ABR1W6S9</accession>
<comment type="caution">
    <text evidence="1">The sequence shown here is derived from an EMBL/GenBank/DDBJ whole genome shotgun (WGS) entry which is preliminary data.</text>
</comment>
<evidence type="ECO:0000313" key="2">
    <source>
        <dbReference type="Proteomes" id="UP001446871"/>
    </source>
</evidence>
<dbReference type="Proteomes" id="UP001446871">
    <property type="component" value="Unassembled WGS sequence"/>
</dbReference>
<name>A0ABR1W6S9_9PEZI</name>
<gene>
    <name evidence="1" type="ORF">PG996_004416</name>
</gene>
<proteinExistence type="predicted"/>
<evidence type="ECO:0000313" key="1">
    <source>
        <dbReference type="EMBL" id="KAK8078246.1"/>
    </source>
</evidence>
<keyword evidence="2" id="KW-1185">Reference proteome</keyword>
<reference evidence="1 2" key="1">
    <citation type="submission" date="2023-01" db="EMBL/GenBank/DDBJ databases">
        <title>Analysis of 21 Apiospora genomes using comparative genomics revels a genus with tremendous synthesis potential of carbohydrate active enzymes and secondary metabolites.</title>
        <authorList>
            <person name="Sorensen T."/>
        </authorList>
    </citation>
    <scope>NUCLEOTIDE SEQUENCE [LARGE SCALE GENOMIC DNA]</scope>
    <source>
        <strain evidence="1 2">CBS 83171</strain>
    </source>
</reference>
<organism evidence="1 2">
    <name type="scientific">Apiospora saccharicola</name>
    <dbReference type="NCBI Taxonomy" id="335842"/>
    <lineage>
        <taxon>Eukaryota</taxon>
        <taxon>Fungi</taxon>
        <taxon>Dikarya</taxon>
        <taxon>Ascomycota</taxon>
        <taxon>Pezizomycotina</taxon>
        <taxon>Sordariomycetes</taxon>
        <taxon>Xylariomycetidae</taxon>
        <taxon>Amphisphaeriales</taxon>
        <taxon>Apiosporaceae</taxon>
        <taxon>Apiospora</taxon>
    </lineage>
</organism>
<sequence>MAFDFHDCSWGQRAWTYQEKVMSKCLLVFGKAGLHLHEGTKMHLEGSQEIDDYYGGIRGAHVHRDLFWLTSPGNWSADYEDKEVVLQRLMDRSRYVAPSWSWASRNNHTGHAQCEFRMYDGRFCDFQAAYGDLEVSVGVRGLNPYGEIKDGSLTLTTITLPVPADTRLLRDRRCLWELHEGS</sequence>
<protein>
    <submittedName>
        <fullName evidence="1">Heterokaryon incompatibility</fullName>
    </submittedName>
</protein>
<dbReference type="EMBL" id="JAQQWM010000002">
    <property type="protein sequence ID" value="KAK8078246.1"/>
    <property type="molecule type" value="Genomic_DNA"/>
</dbReference>